<evidence type="ECO:0000256" key="1">
    <source>
        <dbReference type="SAM" id="Phobius"/>
    </source>
</evidence>
<proteinExistence type="predicted"/>
<keyword evidence="1" id="KW-0472">Membrane</keyword>
<organism evidence="2 3">
    <name type="scientific">Oerskovia paurometabola</name>
    <dbReference type="NCBI Taxonomy" id="162170"/>
    <lineage>
        <taxon>Bacteria</taxon>
        <taxon>Bacillati</taxon>
        <taxon>Actinomycetota</taxon>
        <taxon>Actinomycetes</taxon>
        <taxon>Micrococcales</taxon>
        <taxon>Cellulomonadaceae</taxon>
        <taxon>Oerskovia</taxon>
    </lineage>
</organism>
<keyword evidence="1" id="KW-1133">Transmembrane helix</keyword>
<keyword evidence="1" id="KW-0812">Transmembrane</keyword>
<dbReference type="EMBL" id="JBHSTM010000004">
    <property type="protein sequence ID" value="MFC6424646.1"/>
    <property type="molecule type" value="Genomic_DNA"/>
</dbReference>
<accession>A0ABW1X8A3</accession>
<dbReference type="RefSeq" id="WP_204809384.1">
    <property type="nucleotide sequence ID" value="NZ_BAAAIY010000003.1"/>
</dbReference>
<evidence type="ECO:0000313" key="2">
    <source>
        <dbReference type="EMBL" id="MFC6424646.1"/>
    </source>
</evidence>
<protein>
    <recommendedName>
        <fullName evidence="4">DUF4760 domain-containing protein</fullName>
    </recommendedName>
</protein>
<keyword evidence="3" id="KW-1185">Reference proteome</keyword>
<dbReference type="Proteomes" id="UP001596305">
    <property type="component" value="Unassembled WGS sequence"/>
</dbReference>
<feature type="transmembrane region" description="Helical" evidence="1">
    <location>
        <begin position="6"/>
        <end position="29"/>
    </location>
</feature>
<comment type="caution">
    <text evidence="2">The sequence shown here is derived from an EMBL/GenBank/DDBJ whole genome shotgun (WGS) entry which is preliminary data.</text>
</comment>
<evidence type="ECO:0000313" key="3">
    <source>
        <dbReference type="Proteomes" id="UP001596305"/>
    </source>
</evidence>
<evidence type="ECO:0008006" key="4">
    <source>
        <dbReference type="Google" id="ProtNLM"/>
    </source>
</evidence>
<reference evidence="3" key="1">
    <citation type="journal article" date="2019" name="Int. J. Syst. Evol. Microbiol.">
        <title>The Global Catalogue of Microorganisms (GCM) 10K type strain sequencing project: providing services to taxonomists for standard genome sequencing and annotation.</title>
        <authorList>
            <consortium name="The Broad Institute Genomics Platform"/>
            <consortium name="The Broad Institute Genome Sequencing Center for Infectious Disease"/>
            <person name="Wu L."/>
            <person name="Ma J."/>
        </authorList>
    </citation>
    <scope>NUCLEOTIDE SEQUENCE [LARGE SCALE GENOMIC DNA]</scope>
    <source>
        <strain evidence="3">CCUG 47105</strain>
    </source>
</reference>
<sequence length="174" mass="18998">MDWSQMQFLLGALGGVVITGTVALVTSLLTRRAERIAREEGRRLSRADLRRSAYVAFLAQANGLGDEASAWHDTTGKHLAPDKLMSAFYRDLGRSSHDYDVCEVTAQLAAGPAVLKALDTYIAWYRAAIFQVLTGREPGLVGGTTKQDPLVEAMRAELDEDMSIPTKTTRQAKA</sequence>
<gene>
    <name evidence="2" type="ORF">ACFP71_07410</name>
</gene>
<name>A0ABW1X8A3_9CELL</name>